<reference evidence="1 2" key="1">
    <citation type="submission" date="2019-03" db="EMBL/GenBank/DDBJ databases">
        <title>Genomic Encyclopedia of Type Strains, Phase IV (KMG-IV): sequencing the most valuable type-strain genomes for metagenomic binning, comparative biology and taxonomic classification.</title>
        <authorList>
            <person name="Goeker M."/>
        </authorList>
    </citation>
    <scope>NUCLEOTIDE SEQUENCE [LARGE SCALE GENOMIC DNA]</scope>
    <source>
        <strain evidence="1 2">DSM 100059</strain>
    </source>
</reference>
<sequence length="325" mass="36964">MDENLRHILNDSVGTISKLQLLSAFFEDEMVYKIYVKTQVIHQLFETNRDLDINKLSLFHVQFTDTVITLLRKIKKTNEQNVNLLYEEIRVNREMIDRLGSSVYTEAGFNQEKATQSGKVSLSLRRLYDVLAADSSDYPLSKNINAFSAHYAQDFYADISPDLFGALIQYNPAEVYINAHAVIHRRLMGQLHKVNFNCTFQMGLKAGSQVLEVYKFEDPSPGSGAAKHFLYLANGNVFLFVDPVKLQGLDTDSGASKKVRLTRELTDKNTRLESNIAAAKTFIPVPVKDLLAEYYRKISDINFLEQSDFEVQANILKSMLNTDII</sequence>
<dbReference type="EMBL" id="SODV01000001">
    <property type="protein sequence ID" value="TDX00604.1"/>
    <property type="molecule type" value="Genomic_DNA"/>
</dbReference>
<proteinExistence type="predicted"/>
<accession>A0A4R8DR07</accession>
<evidence type="ECO:0000313" key="2">
    <source>
        <dbReference type="Proteomes" id="UP000294498"/>
    </source>
</evidence>
<dbReference type="OrthoDB" id="995060at2"/>
<dbReference type="Proteomes" id="UP000294498">
    <property type="component" value="Unassembled WGS sequence"/>
</dbReference>
<comment type="caution">
    <text evidence="1">The sequence shown here is derived from an EMBL/GenBank/DDBJ whole genome shotgun (WGS) entry which is preliminary data.</text>
</comment>
<name>A0A4R8DR07_9BACT</name>
<dbReference type="RefSeq" id="WP_133992418.1">
    <property type="nucleotide sequence ID" value="NZ_SODV01000001.1"/>
</dbReference>
<evidence type="ECO:0000313" key="1">
    <source>
        <dbReference type="EMBL" id="TDX00604.1"/>
    </source>
</evidence>
<gene>
    <name evidence="1" type="ORF">EDB95_1629</name>
</gene>
<protein>
    <submittedName>
        <fullName evidence="1">Uncharacterized protein</fullName>
    </submittedName>
</protein>
<keyword evidence="2" id="KW-1185">Reference proteome</keyword>
<organism evidence="1 2">
    <name type="scientific">Dinghuibacter silviterrae</name>
    <dbReference type="NCBI Taxonomy" id="1539049"/>
    <lineage>
        <taxon>Bacteria</taxon>
        <taxon>Pseudomonadati</taxon>
        <taxon>Bacteroidota</taxon>
        <taxon>Chitinophagia</taxon>
        <taxon>Chitinophagales</taxon>
        <taxon>Chitinophagaceae</taxon>
        <taxon>Dinghuibacter</taxon>
    </lineage>
</organism>
<dbReference type="AlphaFoldDB" id="A0A4R8DR07"/>